<evidence type="ECO:0000256" key="2">
    <source>
        <dbReference type="ARBA" id="ARBA00022448"/>
    </source>
</evidence>
<sequence>MDQTSNKITSGAGHSRSGKPSERRRIPRIPRPDWPALVGTLPFLVFAAVMIIMPTVALLANAFVDRQGRITLANFADLATSEIANAFLTSIEISAATAVLGALLGLSLALIVGRGIGNRKARTIIMTFCGVASNFSGVPLAFAFIATFGRLGLVTVVLRQVFGINLYASGFDLASFSGLVLTYLFFQVPIALTIMMPAVDRLPRECREAAEMLGATAWQYWLYIGLPVLWPTLLGTLALLFANAFGAIATAYALTGYAVNIVPILLYAQIRGDVLHNEQLGAALALCMVLVVALAITAYLVLRARAERWMR</sequence>
<dbReference type="STRING" id="1907666.DSM25559_3643"/>
<dbReference type="GO" id="GO:0005886">
    <property type="term" value="C:plasma membrane"/>
    <property type="evidence" value="ECO:0007669"/>
    <property type="project" value="UniProtKB-SubCell"/>
</dbReference>
<evidence type="ECO:0000256" key="7">
    <source>
        <dbReference type="ARBA" id="ARBA00023136"/>
    </source>
</evidence>
<dbReference type="AlphaFoldDB" id="A0A1R3U5C4"/>
<dbReference type="GO" id="GO:0055085">
    <property type="term" value="P:transmembrane transport"/>
    <property type="evidence" value="ECO:0007669"/>
    <property type="project" value="InterPro"/>
</dbReference>
<organism evidence="11 12">
    <name type="scientific">Agrobacterium rosae</name>
    <dbReference type="NCBI Taxonomy" id="1972867"/>
    <lineage>
        <taxon>Bacteria</taxon>
        <taxon>Pseudomonadati</taxon>
        <taxon>Pseudomonadota</taxon>
        <taxon>Alphaproteobacteria</taxon>
        <taxon>Hyphomicrobiales</taxon>
        <taxon>Rhizobiaceae</taxon>
        <taxon>Rhizobium/Agrobacterium group</taxon>
        <taxon>Agrobacterium</taxon>
    </lineage>
</organism>
<evidence type="ECO:0000256" key="5">
    <source>
        <dbReference type="ARBA" id="ARBA00022692"/>
    </source>
</evidence>
<comment type="similarity">
    <text evidence="8">Belongs to the binding-protein-dependent transport system permease family.</text>
</comment>
<accession>A0A1R3U5C4</accession>
<feature type="transmembrane region" description="Helical" evidence="8">
    <location>
        <begin position="282"/>
        <end position="302"/>
    </location>
</feature>
<evidence type="ECO:0000256" key="6">
    <source>
        <dbReference type="ARBA" id="ARBA00022989"/>
    </source>
</evidence>
<keyword evidence="4" id="KW-0997">Cell inner membrane</keyword>
<feature type="domain" description="ABC transmembrane type-1" evidence="10">
    <location>
        <begin position="87"/>
        <end position="301"/>
    </location>
</feature>
<dbReference type="CDD" id="cd06261">
    <property type="entry name" value="TM_PBP2"/>
    <property type="match status" value="1"/>
</dbReference>
<reference evidence="12" key="1">
    <citation type="submission" date="2016-10" db="EMBL/GenBank/DDBJ databases">
        <authorList>
            <person name="Wibberg D."/>
        </authorList>
    </citation>
    <scope>NUCLEOTIDE SEQUENCE [LARGE SCALE GENOMIC DNA]</scope>
</reference>
<dbReference type="SUPFAM" id="SSF161098">
    <property type="entry name" value="MetI-like"/>
    <property type="match status" value="1"/>
</dbReference>
<dbReference type="InterPro" id="IPR000515">
    <property type="entry name" value="MetI-like"/>
</dbReference>
<keyword evidence="7 8" id="KW-0472">Membrane</keyword>
<evidence type="ECO:0000256" key="9">
    <source>
        <dbReference type="SAM" id="MobiDB-lite"/>
    </source>
</evidence>
<evidence type="ECO:0000313" key="11">
    <source>
        <dbReference type="EMBL" id="SCX31032.1"/>
    </source>
</evidence>
<keyword evidence="3" id="KW-1003">Cell membrane</keyword>
<dbReference type="InterPro" id="IPR035906">
    <property type="entry name" value="MetI-like_sf"/>
</dbReference>
<keyword evidence="6 8" id="KW-1133">Transmembrane helix</keyword>
<keyword evidence="5 8" id="KW-0812">Transmembrane</keyword>
<feature type="transmembrane region" description="Helical" evidence="8">
    <location>
        <begin position="124"/>
        <end position="145"/>
    </location>
</feature>
<feature type="transmembrane region" description="Helical" evidence="8">
    <location>
        <begin position="83"/>
        <end position="112"/>
    </location>
</feature>
<dbReference type="EMBL" id="FMUE01000009">
    <property type="protein sequence ID" value="SCX31032.1"/>
    <property type="molecule type" value="Genomic_DNA"/>
</dbReference>
<protein>
    <submittedName>
        <fullName evidence="11">2-aminoethylphosphonate transport system permease PhnU</fullName>
    </submittedName>
</protein>
<dbReference type="Gene3D" id="1.10.3720.10">
    <property type="entry name" value="MetI-like"/>
    <property type="match status" value="1"/>
</dbReference>
<comment type="subcellular location">
    <subcellularLocation>
        <location evidence="1">Cell inner membrane</location>
        <topology evidence="1">Multi-pass membrane protein</topology>
    </subcellularLocation>
    <subcellularLocation>
        <location evidence="8">Cell membrane</location>
        <topology evidence="8">Multi-pass membrane protein</topology>
    </subcellularLocation>
</comment>
<evidence type="ECO:0000256" key="1">
    <source>
        <dbReference type="ARBA" id="ARBA00004429"/>
    </source>
</evidence>
<dbReference type="Proteomes" id="UP000187891">
    <property type="component" value="Unassembled WGS sequence"/>
</dbReference>
<dbReference type="Pfam" id="PF00528">
    <property type="entry name" value="BPD_transp_1"/>
    <property type="match status" value="1"/>
</dbReference>
<evidence type="ECO:0000256" key="4">
    <source>
        <dbReference type="ARBA" id="ARBA00022519"/>
    </source>
</evidence>
<evidence type="ECO:0000259" key="10">
    <source>
        <dbReference type="PROSITE" id="PS50928"/>
    </source>
</evidence>
<dbReference type="PANTHER" id="PTHR43357:SF4">
    <property type="entry name" value="INNER MEMBRANE ABC TRANSPORTER PERMEASE PROTEIN YDCV"/>
    <property type="match status" value="1"/>
</dbReference>
<dbReference type="PANTHER" id="PTHR43357">
    <property type="entry name" value="INNER MEMBRANE ABC TRANSPORTER PERMEASE PROTEIN YDCV"/>
    <property type="match status" value="1"/>
</dbReference>
<name>A0A1R3U5C4_9HYPH</name>
<keyword evidence="2 8" id="KW-0813">Transport</keyword>
<feature type="transmembrane region" description="Helical" evidence="8">
    <location>
        <begin position="249"/>
        <end position="270"/>
    </location>
</feature>
<feature type="transmembrane region" description="Helical" evidence="8">
    <location>
        <begin position="180"/>
        <end position="200"/>
    </location>
</feature>
<evidence type="ECO:0000256" key="8">
    <source>
        <dbReference type="RuleBase" id="RU363032"/>
    </source>
</evidence>
<proteinExistence type="inferred from homology"/>
<feature type="transmembrane region" description="Helical" evidence="8">
    <location>
        <begin position="34"/>
        <end position="63"/>
    </location>
</feature>
<gene>
    <name evidence="11" type="ORF">DSM25559_3643</name>
</gene>
<evidence type="ECO:0000256" key="3">
    <source>
        <dbReference type="ARBA" id="ARBA00022475"/>
    </source>
</evidence>
<feature type="transmembrane region" description="Helical" evidence="8">
    <location>
        <begin position="151"/>
        <end position="168"/>
    </location>
</feature>
<feature type="transmembrane region" description="Helical" evidence="8">
    <location>
        <begin position="220"/>
        <end position="242"/>
    </location>
</feature>
<evidence type="ECO:0000313" key="12">
    <source>
        <dbReference type="Proteomes" id="UP000187891"/>
    </source>
</evidence>
<dbReference type="PROSITE" id="PS50928">
    <property type="entry name" value="ABC_TM1"/>
    <property type="match status" value="1"/>
</dbReference>
<feature type="region of interest" description="Disordered" evidence="9">
    <location>
        <begin position="1"/>
        <end position="28"/>
    </location>
</feature>